<dbReference type="PROSITE" id="PS50076">
    <property type="entry name" value="DNAJ_2"/>
    <property type="match status" value="1"/>
</dbReference>
<feature type="domain" description="J" evidence="3">
    <location>
        <begin position="474"/>
        <end position="535"/>
    </location>
</feature>
<organism evidence="4">
    <name type="scientific">Pelagomonas calceolata</name>
    <dbReference type="NCBI Taxonomy" id="35677"/>
    <lineage>
        <taxon>Eukaryota</taxon>
        <taxon>Sar</taxon>
        <taxon>Stramenopiles</taxon>
        <taxon>Ochrophyta</taxon>
        <taxon>Pelagophyceae</taxon>
        <taxon>Pelagomonadales</taxon>
        <taxon>Pelagomonadaceae</taxon>
        <taxon>Pelagomonas</taxon>
    </lineage>
</organism>
<dbReference type="OrthoDB" id="442087at2759"/>
<feature type="compositionally biased region" description="Basic and acidic residues" evidence="1">
    <location>
        <begin position="575"/>
        <end position="599"/>
    </location>
</feature>
<dbReference type="PANTHER" id="PTHR43908">
    <property type="entry name" value="AT29763P-RELATED"/>
    <property type="match status" value="1"/>
</dbReference>
<dbReference type="EMBL" id="CAKKNE010000001">
    <property type="protein sequence ID" value="CAH0364098.1"/>
    <property type="molecule type" value="Genomic_DNA"/>
</dbReference>
<dbReference type="Gene3D" id="1.10.287.110">
    <property type="entry name" value="DnaJ domain"/>
    <property type="match status" value="1"/>
</dbReference>
<dbReference type="SUPFAM" id="SSF46565">
    <property type="entry name" value="Chaperone J-domain"/>
    <property type="match status" value="1"/>
</dbReference>
<proteinExistence type="predicted"/>
<sequence>MSAPRLLLLLGCNAATAQLVGPGALVPGGGPQNNRRSGGWGVVDQWPVGFFVGGSDLQNMNGIYVRQPELDHKLPHYCELSWKHVDNNFKVASATVRGWSGINGADREWLWIDEQGRDFLAQPGKHYIPGNARTWLPVNRNFHYWRVGEKAETYAAEEGWWEANEEGIIVQNNMADAERPILWERKKDGRRLNMGAWRLRPLEQSKEKRVMLEDDAYGDAMRPWQVVAIMSRDRLDELIHQKRRHDEDCRRASRGGPPVVEDGVFPTVSVSHLLEGNVTTDENELVDSDVVKNARRACRDGQSDGIEQARAALAKGLPNARAAVSYCLRRSGDPGKAIEVASAGDEASSLLERALAMFDVHSPCGALQALDRAYNADRALPGLGAWMLLGRVRAKAVGCGAPIGDTGFKVGDVVRARQDLRGFWSQGDEADVIGLTAASNPIAIQMRYNRNKLVDTTADRIERVGFDAKTTFDDVYATLDVPCDFTENELRRAYRQASRECHPDKGGSHDEFTRVARAHEILSDAKRREEWDAGAEVVDRPQEFPLKDELIAYYWPELKPFQPFGDVHEHRRAFEKQDAERAAERRAKEDSFARAKARDAAPATKEASPPEEPPARKGWGWPWS</sequence>
<keyword evidence="6" id="KW-1185">Reference proteome</keyword>
<reference evidence="5" key="2">
    <citation type="submission" date="2021-11" db="EMBL/GenBank/DDBJ databases">
        <authorList>
            <consortium name="Genoscope - CEA"/>
            <person name="William W."/>
        </authorList>
    </citation>
    <scope>NUCLEOTIDE SEQUENCE</scope>
</reference>
<dbReference type="GO" id="GO:0030544">
    <property type="term" value="F:Hsp70 protein binding"/>
    <property type="evidence" value="ECO:0007669"/>
    <property type="project" value="TreeGrafter"/>
</dbReference>
<dbReference type="CDD" id="cd06257">
    <property type="entry name" value="DnaJ"/>
    <property type="match status" value="1"/>
</dbReference>
<dbReference type="SMART" id="SM00271">
    <property type="entry name" value="DnaJ"/>
    <property type="match status" value="1"/>
</dbReference>
<feature type="region of interest" description="Disordered" evidence="1">
    <location>
        <begin position="575"/>
        <end position="624"/>
    </location>
</feature>
<protein>
    <recommendedName>
        <fullName evidence="3">J domain-containing protein</fullName>
    </recommendedName>
</protein>
<evidence type="ECO:0000313" key="4">
    <source>
        <dbReference type="EMBL" id="CAE0687049.1"/>
    </source>
</evidence>
<evidence type="ECO:0000256" key="1">
    <source>
        <dbReference type="SAM" id="MobiDB-lite"/>
    </source>
</evidence>
<dbReference type="InterPro" id="IPR051100">
    <property type="entry name" value="DnaJ_subfamily_B/C"/>
</dbReference>
<evidence type="ECO:0000313" key="5">
    <source>
        <dbReference type="EMBL" id="CAH0364098.1"/>
    </source>
</evidence>
<dbReference type="GO" id="GO:0071218">
    <property type="term" value="P:cellular response to misfolded protein"/>
    <property type="evidence" value="ECO:0007669"/>
    <property type="project" value="TreeGrafter"/>
</dbReference>
<dbReference type="InterPro" id="IPR001623">
    <property type="entry name" value="DnaJ_domain"/>
</dbReference>
<evidence type="ECO:0000256" key="2">
    <source>
        <dbReference type="SAM" id="SignalP"/>
    </source>
</evidence>
<dbReference type="EMBL" id="HBIW01002960">
    <property type="protein sequence ID" value="CAE0687049.1"/>
    <property type="molecule type" value="Transcribed_RNA"/>
</dbReference>
<dbReference type="InterPro" id="IPR036869">
    <property type="entry name" value="J_dom_sf"/>
</dbReference>
<accession>A0A7S3ZLI8</accession>
<keyword evidence="2" id="KW-0732">Signal</keyword>
<evidence type="ECO:0000313" key="6">
    <source>
        <dbReference type="Proteomes" id="UP000789595"/>
    </source>
</evidence>
<dbReference type="AlphaFoldDB" id="A0A7S3ZLI8"/>
<name>A0A7S3ZLI8_9STRA</name>
<dbReference type="Pfam" id="PF00226">
    <property type="entry name" value="DnaJ"/>
    <property type="match status" value="1"/>
</dbReference>
<reference evidence="4" key="1">
    <citation type="submission" date="2021-01" db="EMBL/GenBank/DDBJ databases">
        <authorList>
            <person name="Corre E."/>
            <person name="Pelletier E."/>
            <person name="Niang G."/>
            <person name="Scheremetjew M."/>
            <person name="Finn R."/>
            <person name="Kale V."/>
            <person name="Holt S."/>
            <person name="Cochrane G."/>
            <person name="Meng A."/>
            <person name="Brown T."/>
            <person name="Cohen L."/>
        </authorList>
    </citation>
    <scope>NUCLEOTIDE SEQUENCE</scope>
    <source>
        <strain evidence="4">CCMP1756</strain>
    </source>
</reference>
<evidence type="ECO:0000259" key="3">
    <source>
        <dbReference type="PROSITE" id="PS50076"/>
    </source>
</evidence>
<feature type="signal peptide" evidence="2">
    <location>
        <begin position="1"/>
        <end position="17"/>
    </location>
</feature>
<dbReference type="GO" id="GO:0005789">
    <property type="term" value="C:endoplasmic reticulum membrane"/>
    <property type="evidence" value="ECO:0007669"/>
    <property type="project" value="TreeGrafter"/>
</dbReference>
<gene>
    <name evidence="4" type="ORF">PCAL00307_LOCUS2483</name>
    <name evidence="5" type="ORF">PECAL_1P04500</name>
</gene>
<feature type="chain" id="PRO_5035681038" description="J domain-containing protein" evidence="2">
    <location>
        <begin position="18"/>
        <end position="624"/>
    </location>
</feature>
<dbReference type="Proteomes" id="UP000789595">
    <property type="component" value="Unassembled WGS sequence"/>
</dbReference>
<dbReference type="PANTHER" id="PTHR43908:SF3">
    <property type="entry name" value="AT29763P-RELATED"/>
    <property type="match status" value="1"/>
</dbReference>